<dbReference type="Gene3D" id="3.10.450.50">
    <property type="match status" value="1"/>
</dbReference>
<gene>
    <name evidence="1" type="ORF">AS026_09560</name>
</gene>
<dbReference type="RefSeq" id="WP_018855227.1">
    <property type="nucleotide sequence ID" value="NZ_JBBNAS010000627.1"/>
</dbReference>
<dbReference type="Pfam" id="PF12893">
    <property type="entry name" value="Lumazine_bd_2"/>
    <property type="match status" value="1"/>
</dbReference>
<evidence type="ECO:0008006" key="3">
    <source>
        <dbReference type="Google" id="ProtNLM"/>
    </source>
</evidence>
<sequence>MSDQQAIEAVVHLYVEGMTFANEAALRKAFHPQCDIIGHYENAVEWLNREEFIAAIVAEGSAPPTTQPHMDIQMLDIVGDAACVKVSDDFAGMRFTDYLSMLKIDGRWTIVNKLYYLHT</sequence>
<name>A0A109JKB5_9HYPH</name>
<proteinExistence type="predicted"/>
<organism evidence="1 2">
    <name type="scientific">Rhizobium altiplani</name>
    <dbReference type="NCBI Taxonomy" id="1864509"/>
    <lineage>
        <taxon>Bacteria</taxon>
        <taxon>Pseudomonadati</taxon>
        <taxon>Pseudomonadota</taxon>
        <taxon>Alphaproteobacteria</taxon>
        <taxon>Hyphomicrobiales</taxon>
        <taxon>Rhizobiaceae</taxon>
        <taxon>Rhizobium/Agrobacterium group</taxon>
        <taxon>Rhizobium</taxon>
    </lineage>
</organism>
<dbReference type="AlphaFoldDB" id="A0A109JKB5"/>
<comment type="caution">
    <text evidence="1">The sequence shown here is derived from an EMBL/GenBank/DDBJ whole genome shotgun (WGS) entry which is preliminary data.</text>
</comment>
<protein>
    <recommendedName>
        <fullName evidence="3">Nuclear transport factor 2 family protein</fullName>
    </recommendedName>
</protein>
<dbReference type="EMBL" id="LNCD01000085">
    <property type="protein sequence ID" value="KWV50443.1"/>
    <property type="molecule type" value="Genomic_DNA"/>
</dbReference>
<dbReference type="SUPFAM" id="SSF54427">
    <property type="entry name" value="NTF2-like"/>
    <property type="match status" value="1"/>
</dbReference>
<keyword evidence="2" id="KW-1185">Reference proteome</keyword>
<evidence type="ECO:0000313" key="1">
    <source>
        <dbReference type="EMBL" id="KWV50443.1"/>
    </source>
</evidence>
<dbReference type="InterPro" id="IPR032710">
    <property type="entry name" value="NTF2-like_dom_sf"/>
</dbReference>
<dbReference type="InterPro" id="IPR039437">
    <property type="entry name" value="FrzH/put_lumazine-bd"/>
</dbReference>
<accession>A0A109JKB5</accession>
<evidence type="ECO:0000313" key="2">
    <source>
        <dbReference type="Proteomes" id="UP000068164"/>
    </source>
</evidence>
<dbReference type="OrthoDB" id="7451095at2"/>
<dbReference type="Proteomes" id="UP000068164">
    <property type="component" value="Unassembled WGS sequence"/>
</dbReference>
<reference evidence="1 2" key="1">
    <citation type="submission" date="2015-11" db="EMBL/GenBank/DDBJ databases">
        <title>Draft Genome Sequence of the Strain BR 10423 (Rhizobium sp.) isolated from nodules of Mimosa pudica.</title>
        <authorList>
            <person name="Barauna A.C."/>
            <person name="Zilli J.E."/>
            <person name="Simoes-Araujo J.L."/>
            <person name="Reis V.M."/>
            <person name="James E.K."/>
            <person name="Reis F.B.Jr."/>
            <person name="Rouws L.F."/>
            <person name="Passos S.R."/>
            <person name="Gois S.R."/>
        </authorList>
    </citation>
    <scope>NUCLEOTIDE SEQUENCE [LARGE SCALE GENOMIC DNA]</scope>
    <source>
        <strain evidence="1 2">BR10423</strain>
    </source>
</reference>